<evidence type="ECO:0000313" key="2">
    <source>
        <dbReference type="EMBL" id="ULT83728.1"/>
    </source>
</evidence>
<dbReference type="EMBL" id="CP090896">
    <property type="protein sequence ID" value="ULT83728.1"/>
    <property type="molecule type" value="Genomic_DNA"/>
</dbReference>
<organism evidence="2 3">
    <name type="scientific">Caenorhabditis briggsae</name>
    <dbReference type="NCBI Taxonomy" id="6238"/>
    <lineage>
        <taxon>Eukaryota</taxon>
        <taxon>Metazoa</taxon>
        <taxon>Ecdysozoa</taxon>
        <taxon>Nematoda</taxon>
        <taxon>Chromadorea</taxon>
        <taxon>Rhabditida</taxon>
        <taxon>Rhabditina</taxon>
        <taxon>Rhabditomorpha</taxon>
        <taxon>Rhabditoidea</taxon>
        <taxon>Rhabditidae</taxon>
        <taxon>Peloderinae</taxon>
        <taxon>Caenorhabditis</taxon>
    </lineage>
</organism>
<reference evidence="2 3" key="1">
    <citation type="submission" date="2022-05" db="EMBL/GenBank/DDBJ databases">
        <title>Chromosome-level reference genomes for two strains of Caenorhabditis briggsae: an improved platform for comparative genomics.</title>
        <authorList>
            <person name="Stevens L."/>
            <person name="Andersen E.C."/>
        </authorList>
    </citation>
    <scope>NUCLEOTIDE SEQUENCE [LARGE SCALE GENOMIC DNA]</scope>
    <source>
        <strain evidence="2">QX1410_ONT</strain>
        <tissue evidence="2">Whole-organism</tissue>
    </source>
</reference>
<keyword evidence="1" id="KW-0732">Signal</keyword>
<accession>A0AAE9CWG0</accession>
<feature type="chain" id="PRO_5042182047" description="Secreted protein" evidence="1">
    <location>
        <begin position="20"/>
        <end position="218"/>
    </location>
</feature>
<evidence type="ECO:0000256" key="1">
    <source>
        <dbReference type="SAM" id="SignalP"/>
    </source>
</evidence>
<protein>
    <recommendedName>
        <fullName evidence="4">Secreted protein</fullName>
    </recommendedName>
</protein>
<gene>
    <name evidence="2" type="ORF">L3Y34_012767</name>
</gene>
<evidence type="ECO:0008006" key="4">
    <source>
        <dbReference type="Google" id="ProtNLM"/>
    </source>
</evidence>
<dbReference type="Proteomes" id="UP000827892">
    <property type="component" value="Chromosome X"/>
</dbReference>
<evidence type="ECO:0000313" key="3">
    <source>
        <dbReference type="Proteomes" id="UP000827892"/>
    </source>
</evidence>
<feature type="signal peptide" evidence="1">
    <location>
        <begin position="1"/>
        <end position="19"/>
    </location>
</feature>
<name>A0AAE9CWG0_CAEBR</name>
<dbReference type="AlphaFoldDB" id="A0AAE9CWG0"/>
<sequence length="218" mass="24459">MKYLFFLALFTTISPCVSSEDPDDLLQFIIDSYAKPCEAELNAVKTCLHSTASNLNISEGYNMFLDKELMISVIEEFENSTCFGPSECANLKVAKYVYDAVMYIGFKVYQQGFGCIENTSLETYQDIGQHCVNLILVSGQIKERSIDSFIDMLKPMVQCMVPRLVCTDTQKSALFAASYRAIDLVDGFIHPEKIRNTLQLSESDISNEEIASALNIFP</sequence>
<proteinExistence type="predicted"/>